<evidence type="ECO:0000256" key="4">
    <source>
        <dbReference type="ARBA" id="ARBA00022703"/>
    </source>
</evidence>
<evidence type="ECO:0000256" key="5">
    <source>
        <dbReference type="ARBA" id="ARBA00022989"/>
    </source>
</evidence>
<dbReference type="PROSITE" id="PS01258">
    <property type="entry name" value="BH2"/>
    <property type="match status" value="1"/>
</dbReference>
<dbReference type="RefSeq" id="XP_025835411.1">
    <property type="nucleotide sequence ID" value="XM_025979626.1"/>
</dbReference>
<dbReference type="PRINTS" id="PR01862">
    <property type="entry name" value="BCL2FAMILY"/>
</dbReference>
<evidence type="ECO:0000313" key="8">
    <source>
        <dbReference type="Proteomes" id="UP000192223"/>
    </source>
</evidence>
<dbReference type="InParanoid" id="A0A7F5RHE7"/>
<dbReference type="GO" id="GO:0008630">
    <property type="term" value="P:intrinsic apoptotic signaling pathway in response to DNA damage"/>
    <property type="evidence" value="ECO:0007669"/>
    <property type="project" value="TreeGrafter"/>
</dbReference>
<reference evidence="9" key="1">
    <citation type="submission" date="2025-08" db="UniProtKB">
        <authorList>
            <consortium name="RefSeq"/>
        </authorList>
    </citation>
    <scope>IDENTIFICATION</scope>
    <source>
        <tissue evidence="9">Entire body</tissue>
    </source>
</reference>
<evidence type="ECO:0000259" key="7">
    <source>
        <dbReference type="SMART" id="SM00337"/>
    </source>
</evidence>
<sequence length="260" mass="28376">MANRNPPTSDRKVNFETPTISRLTSGKSAINRRKYSFPAALHANLLGLSQGGNNEPLREVNQIAKRRFSNVGDVVSRKLSNTIGWRSSAVSLDEVITQGKVLCAIYMRNRLKRTGIFNKKLGLYRVRSMIGTTSGTTIREVYPCLIAAGMELERIHSKLYTDIARQASSTPGGVLVTEKTAAGLLVAISHELFKSEINWAKIVSIYAVSGGLAVDSVCQGHPEYLHALMEAMSEILEGGLADWIAANGGWVTFCSFCKTP</sequence>
<dbReference type="GO" id="GO:0097192">
    <property type="term" value="P:extrinsic apoptotic signaling pathway in absence of ligand"/>
    <property type="evidence" value="ECO:0007669"/>
    <property type="project" value="TreeGrafter"/>
</dbReference>
<dbReference type="InterPro" id="IPR020726">
    <property type="entry name" value="Bcl2_BH2_motif_CS"/>
</dbReference>
<dbReference type="InterPro" id="IPR046371">
    <property type="entry name" value="Bcl-2_BH1-3"/>
</dbReference>
<proteinExistence type="inferred from homology"/>
<dbReference type="GO" id="GO:0001836">
    <property type="term" value="P:release of cytochrome c from mitochondria"/>
    <property type="evidence" value="ECO:0007669"/>
    <property type="project" value="TreeGrafter"/>
</dbReference>
<name>A0A7F5RHE7_AGRPL</name>
<evidence type="ECO:0000256" key="2">
    <source>
        <dbReference type="ARBA" id="ARBA00009458"/>
    </source>
</evidence>
<protein>
    <submittedName>
        <fullName evidence="9">Bcl-2-related ovarian killer protein homolog A-like</fullName>
    </submittedName>
</protein>
<dbReference type="Proteomes" id="UP000192223">
    <property type="component" value="Unplaced"/>
</dbReference>
<organism evidence="8 9">
    <name type="scientific">Agrilus planipennis</name>
    <name type="common">Emerald ash borer</name>
    <name type="synonym">Agrilus marcopoli</name>
    <dbReference type="NCBI Taxonomy" id="224129"/>
    <lineage>
        <taxon>Eukaryota</taxon>
        <taxon>Metazoa</taxon>
        <taxon>Ecdysozoa</taxon>
        <taxon>Arthropoda</taxon>
        <taxon>Hexapoda</taxon>
        <taxon>Insecta</taxon>
        <taxon>Pterygota</taxon>
        <taxon>Neoptera</taxon>
        <taxon>Endopterygota</taxon>
        <taxon>Coleoptera</taxon>
        <taxon>Polyphaga</taxon>
        <taxon>Elateriformia</taxon>
        <taxon>Buprestoidea</taxon>
        <taxon>Buprestidae</taxon>
        <taxon>Agrilinae</taxon>
        <taxon>Agrilus</taxon>
    </lineage>
</organism>
<dbReference type="PANTHER" id="PTHR11256">
    <property type="entry name" value="BCL-2 RELATED"/>
    <property type="match status" value="1"/>
</dbReference>
<gene>
    <name evidence="9" type="primary">LOC108734787</name>
</gene>
<dbReference type="AlphaFoldDB" id="A0A7F5RHE7"/>
<accession>A0A7F5RHE7</accession>
<feature type="domain" description="Bcl-2 Bcl-2 homology region 1-3" evidence="7">
    <location>
        <begin position="145"/>
        <end position="250"/>
    </location>
</feature>
<dbReference type="GO" id="GO:0005741">
    <property type="term" value="C:mitochondrial outer membrane"/>
    <property type="evidence" value="ECO:0007669"/>
    <property type="project" value="TreeGrafter"/>
</dbReference>
<keyword evidence="4" id="KW-0053">Apoptosis</keyword>
<dbReference type="PANTHER" id="PTHR11256:SF48">
    <property type="entry name" value="BCL-2-RELATED OVARIAN KILLER PROTEIN"/>
    <property type="match status" value="1"/>
</dbReference>
<dbReference type="OrthoDB" id="6021377at2759"/>
<evidence type="ECO:0000313" key="9">
    <source>
        <dbReference type="RefSeq" id="XP_025835411.1"/>
    </source>
</evidence>
<comment type="similarity">
    <text evidence="2">Belongs to the Bcl-2 family.</text>
</comment>
<dbReference type="Gene3D" id="1.10.437.10">
    <property type="entry name" value="Blc2-like"/>
    <property type="match status" value="1"/>
</dbReference>
<keyword evidence="5" id="KW-1133">Transmembrane helix</keyword>
<dbReference type="CDD" id="cd06845">
    <property type="entry name" value="Bcl-2_like"/>
    <property type="match status" value="1"/>
</dbReference>
<comment type="subcellular location">
    <subcellularLocation>
        <location evidence="1">Membrane</location>
        <topology evidence="1">Single-pass membrane protein</topology>
    </subcellularLocation>
</comment>
<evidence type="ECO:0000256" key="3">
    <source>
        <dbReference type="ARBA" id="ARBA00022692"/>
    </source>
</evidence>
<dbReference type="InterPro" id="IPR026298">
    <property type="entry name" value="Bcl-2_fam"/>
</dbReference>
<evidence type="ECO:0000256" key="6">
    <source>
        <dbReference type="ARBA" id="ARBA00023136"/>
    </source>
</evidence>
<dbReference type="KEGG" id="apln:108734787"/>
<dbReference type="Pfam" id="PF00452">
    <property type="entry name" value="Bcl-2"/>
    <property type="match status" value="1"/>
</dbReference>
<dbReference type="GeneID" id="108734787"/>
<dbReference type="FunFam" id="1.10.437.10:FF:000009">
    <property type="entry name" value="Uncharacterized protein, isoform A"/>
    <property type="match status" value="1"/>
</dbReference>
<dbReference type="InterPro" id="IPR002475">
    <property type="entry name" value="Bcl2-like"/>
</dbReference>
<dbReference type="GO" id="GO:0042981">
    <property type="term" value="P:regulation of apoptotic process"/>
    <property type="evidence" value="ECO:0007669"/>
    <property type="project" value="InterPro"/>
</dbReference>
<feature type="non-terminal residue" evidence="9">
    <location>
        <position position="260"/>
    </location>
</feature>
<dbReference type="GO" id="GO:0051400">
    <property type="term" value="F:BH domain binding"/>
    <property type="evidence" value="ECO:0007669"/>
    <property type="project" value="TreeGrafter"/>
</dbReference>
<dbReference type="InterPro" id="IPR036834">
    <property type="entry name" value="Bcl-2-like_sf"/>
</dbReference>
<evidence type="ECO:0000256" key="1">
    <source>
        <dbReference type="ARBA" id="ARBA00004167"/>
    </source>
</evidence>
<dbReference type="SMART" id="SM00337">
    <property type="entry name" value="BCL"/>
    <property type="match status" value="1"/>
</dbReference>
<dbReference type="PROSITE" id="PS50062">
    <property type="entry name" value="BCL2_FAMILY"/>
    <property type="match status" value="1"/>
</dbReference>
<dbReference type="FunCoup" id="A0A7F5RHE7">
    <property type="interactions" value="159"/>
</dbReference>
<keyword evidence="3" id="KW-0812">Transmembrane</keyword>
<keyword evidence="8" id="KW-1185">Reference proteome</keyword>
<keyword evidence="6" id="KW-0472">Membrane</keyword>
<dbReference type="SUPFAM" id="SSF56854">
    <property type="entry name" value="Bcl-2 inhibitors of programmed cell death"/>
    <property type="match status" value="1"/>
</dbReference>